<sequence>MDLVVYYLQYNNRAIMASMNPLPMIANPVGTIMNNLPPFPLWLFKLLSTFPVTGILGVDHMAIGSPFTGFAKLFLNIFTLGSWYFYDILQVYNTENLRDKGLNIPFLEWGGIGAGRIDDTKSKEITKSSKSWLYLLITLLFGAAYYITTFFITKKTDTLSTALRFASSLFMFVFIGLAIFTAFSFSSPSMNLFRMPTFQNPNQALSNLYTTTNMLPNRQSSSAVGRILSTPTGSMYGGSMYGGGNDKIELNDLRIAAASIMEGQDGGAKESKQSYDYIYLGTILLLLPIAGFISYTLRKKKMSKKNEVSNESN</sequence>
<keyword evidence="1" id="KW-1133">Transmembrane helix</keyword>
<keyword evidence="1" id="KW-0812">Transmembrane</keyword>
<reference evidence="2" key="1">
    <citation type="journal article" date="2020" name="Nature">
        <title>Giant virus diversity and host interactions through global metagenomics.</title>
        <authorList>
            <person name="Schulz F."/>
            <person name="Roux S."/>
            <person name="Paez-Espino D."/>
            <person name="Jungbluth S."/>
            <person name="Walsh D.A."/>
            <person name="Denef V.J."/>
            <person name="McMahon K.D."/>
            <person name="Konstantinidis K.T."/>
            <person name="Eloe-Fadrosh E.A."/>
            <person name="Kyrpides N.C."/>
            <person name="Woyke T."/>
        </authorList>
    </citation>
    <scope>NUCLEOTIDE SEQUENCE</scope>
    <source>
        <strain evidence="2">GVMAG-M-3300023184-77</strain>
    </source>
</reference>
<keyword evidence="1" id="KW-0472">Membrane</keyword>
<accession>A0A6C0IIW3</accession>
<name>A0A6C0IIW3_9ZZZZ</name>
<evidence type="ECO:0000313" key="2">
    <source>
        <dbReference type="EMBL" id="QHT91473.1"/>
    </source>
</evidence>
<feature type="transmembrane region" description="Helical" evidence="1">
    <location>
        <begin position="277"/>
        <end position="297"/>
    </location>
</feature>
<feature type="transmembrane region" description="Helical" evidence="1">
    <location>
        <begin position="165"/>
        <end position="185"/>
    </location>
</feature>
<evidence type="ECO:0000256" key="1">
    <source>
        <dbReference type="SAM" id="Phobius"/>
    </source>
</evidence>
<feature type="transmembrane region" description="Helical" evidence="1">
    <location>
        <begin position="70"/>
        <end position="86"/>
    </location>
</feature>
<protein>
    <submittedName>
        <fullName evidence="2">Uncharacterized protein</fullName>
    </submittedName>
</protein>
<dbReference type="AlphaFoldDB" id="A0A6C0IIW3"/>
<dbReference type="EMBL" id="MN740165">
    <property type="protein sequence ID" value="QHT91473.1"/>
    <property type="molecule type" value="Genomic_DNA"/>
</dbReference>
<proteinExistence type="predicted"/>
<feature type="transmembrane region" description="Helical" evidence="1">
    <location>
        <begin position="132"/>
        <end position="153"/>
    </location>
</feature>
<organism evidence="2">
    <name type="scientific">viral metagenome</name>
    <dbReference type="NCBI Taxonomy" id="1070528"/>
    <lineage>
        <taxon>unclassified sequences</taxon>
        <taxon>metagenomes</taxon>
        <taxon>organismal metagenomes</taxon>
    </lineage>
</organism>